<dbReference type="AlphaFoldDB" id="A0AA95SNR7"/>
<keyword evidence="2" id="KW-1003">Cell membrane</keyword>
<dbReference type="GO" id="GO:0005886">
    <property type="term" value="C:plasma membrane"/>
    <property type="evidence" value="ECO:0007669"/>
    <property type="project" value="UniProtKB-SubCell"/>
</dbReference>
<evidence type="ECO:0000256" key="1">
    <source>
        <dbReference type="ARBA" id="ARBA00004651"/>
    </source>
</evidence>
<evidence type="ECO:0000256" key="2">
    <source>
        <dbReference type="ARBA" id="ARBA00022475"/>
    </source>
</evidence>
<feature type="domain" description="MacB-like periplasmic core" evidence="8">
    <location>
        <begin position="20"/>
        <end position="262"/>
    </location>
</feature>
<evidence type="ECO:0000313" key="9">
    <source>
        <dbReference type="EMBL" id="WIT12862.1"/>
    </source>
</evidence>
<evidence type="ECO:0000256" key="4">
    <source>
        <dbReference type="ARBA" id="ARBA00022989"/>
    </source>
</evidence>
<dbReference type="PANTHER" id="PTHR30572">
    <property type="entry name" value="MEMBRANE COMPONENT OF TRANSPORTER-RELATED"/>
    <property type="match status" value="1"/>
</dbReference>
<feature type="transmembrane region" description="Helical" evidence="6">
    <location>
        <begin position="21"/>
        <end position="44"/>
    </location>
</feature>
<keyword evidence="5 6" id="KW-0472">Membrane</keyword>
<evidence type="ECO:0000256" key="6">
    <source>
        <dbReference type="SAM" id="Phobius"/>
    </source>
</evidence>
<evidence type="ECO:0000259" key="7">
    <source>
        <dbReference type="Pfam" id="PF02687"/>
    </source>
</evidence>
<dbReference type="GO" id="GO:0022857">
    <property type="term" value="F:transmembrane transporter activity"/>
    <property type="evidence" value="ECO:0007669"/>
    <property type="project" value="TreeGrafter"/>
</dbReference>
<accession>A0AA95SNR7</accession>
<protein>
    <submittedName>
        <fullName evidence="9">ABC transporter permease</fullName>
    </submittedName>
</protein>
<dbReference type="Pfam" id="PF12704">
    <property type="entry name" value="MacB_PCD"/>
    <property type="match status" value="1"/>
</dbReference>
<comment type="subcellular location">
    <subcellularLocation>
        <location evidence="1">Cell membrane</location>
        <topology evidence="1">Multi-pass membrane protein</topology>
    </subcellularLocation>
</comment>
<evidence type="ECO:0000256" key="5">
    <source>
        <dbReference type="ARBA" id="ARBA00023136"/>
    </source>
</evidence>
<gene>
    <name evidence="9" type="ORF">PFX98_04445</name>
</gene>
<name>A0AA95SNR7_9BURK</name>
<keyword evidence="3 6" id="KW-0812">Transmembrane</keyword>
<reference evidence="9" key="1">
    <citation type="submission" date="2023-01" db="EMBL/GenBank/DDBJ databases">
        <title>Whole genome sequence of Paucibacter sp. S2-9 isolated from pond sediment.</title>
        <authorList>
            <person name="Jung J.Y."/>
        </authorList>
    </citation>
    <scope>NUCLEOTIDE SEQUENCE</scope>
    <source>
        <strain evidence="9">S2-9</strain>
    </source>
</reference>
<keyword evidence="4 6" id="KW-1133">Transmembrane helix</keyword>
<evidence type="ECO:0000256" key="3">
    <source>
        <dbReference type="ARBA" id="ARBA00022692"/>
    </source>
</evidence>
<dbReference type="InterPro" id="IPR025857">
    <property type="entry name" value="MacB_PCD"/>
</dbReference>
<sequence length="434" mass="47047">MFAYYLDLALRSCRANPVLTGLMVLALGLGIGASMTTLTVYHVLSADPLPGRSDRLHLVQLDAGQLQGWRAGEEPDEQLTRLDAQNLLAEARAPRQALMSGGTAIVQDQAEQAEARSVSARYASADFFAMMGAPLRFGSGWSAADDAAHARVVVISHELNERLFGGADSSGRSLRVQDTEMRIIGVLAPWRLTPHFYDLNMGSYARVEELFVPFATAMEIGLNRAGSMNCWGNERVNDPLAAGANCAWMQYWVELPDAQARQDYRAYLVAYAERQRQAGRFERPPNERLRSVRAWLVHKQVVPGDVRLQLWLALGFLLVCLTNTVGLLLAKCLRGTPQIGVRRALGASRKAIFAQHLVEALVIGGAGGLLGLLLAWIGLLGVRMNPASYAELARLDGPMLAACIAVSLLASVAAGLLPAWRAAQVAPALQLKSQ</sequence>
<feature type="transmembrane region" description="Helical" evidence="6">
    <location>
        <begin position="351"/>
        <end position="379"/>
    </location>
</feature>
<dbReference type="InterPro" id="IPR003838">
    <property type="entry name" value="ABC3_permease_C"/>
</dbReference>
<dbReference type="KEGG" id="pais:PFX98_04445"/>
<dbReference type="Pfam" id="PF02687">
    <property type="entry name" value="FtsX"/>
    <property type="match status" value="1"/>
</dbReference>
<dbReference type="PANTHER" id="PTHR30572:SF18">
    <property type="entry name" value="ABC-TYPE MACROLIDE FAMILY EXPORT SYSTEM PERMEASE COMPONENT 2"/>
    <property type="match status" value="1"/>
</dbReference>
<proteinExistence type="predicted"/>
<dbReference type="InterPro" id="IPR050250">
    <property type="entry name" value="Macrolide_Exporter_MacB"/>
</dbReference>
<dbReference type="EMBL" id="CP116346">
    <property type="protein sequence ID" value="WIT12862.1"/>
    <property type="molecule type" value="Genomic_DNA"/>
</dbReference>
<feature type="transmembrane region" description="Helical" evidence="6">
    <location>
        <begin position="310"/>
        <end position="330"/>
    </location>
</feature>
<dbReference type="Proteomes" id="UP001177769">
    <property type="component" value="Chromosome"/>
</dbReference>
<feature type="domain" description="ABC3 transporter permease C-terminal" evidence="7">
    <location>
        <begin position="313"/>
        <end position="424"/>
    </location>
</feature>
<feature type="transmembrane region" description="Helical" evidence="6">
    <location>
        <begin position="399"/>
        <end position="420"/>
    </location>
</feature>
<dbReference type="RefSeq" id="WP_285233963.1">
    <property type="nucleotide sequence ID" value="NZ_CP116346.1"/>
</dbReference>
<organism evidence="9 10">
    <name type="scientific">Paucibacter sediminis</name>
    <dbReference type="NCBI Taxonomy" id="3019553"/>
    <lineage>
        <taxon>Bacteria</taxon>
        <taxon>Pseudomonadati</taxon>
        <taxon>Pseudomonadota</taxon>
        <taxon>Betaproteobacteria</taxon>
        <taxon>Burkholderiales</taxon>
        <taxon>Sphaerotilaceae</taxon>
        <taxon>Roseateles</taxon>
    </lineage>
</organism>
<evidence type="ECO:0000313" key="10">
    <source>
        <dbReference type="Proteomes" id="UP001177769"/>
    </source>
</evidence>
<keyword evidence="10" id="KW-1185">Reference proteome</keyword>
<evidence type="ECO:0000259" key="8">
    <source>
        <dbReference type="Pfam" id="PF12704"/>
    </source>
</evidence>